<protein>
    <submittedName>
        <fullName evidence="1">Uncharacterized protein</fullName>
    </submittedName>
</protein>
<proteinExistence type="predicted"/>
<evidence type="ECO:0000313" key="1">
    <source>
        <dbReference type="EMBL" id="CAJ1945307.1"/>
    </source>
</evidence>
<reference evidence="1" key="1">
    <citation type="submission" date="2023-08" db="EMBL/GenBank/DDBJ databases">
        <authorList>
            <person name="Audoor S."/>
            <person name="Bilcke G."/>
        </authorList>
    </citation>
    <scope>NUCLEOTIDE SEQUENCE</scope>
</reference>
<dbReference type="EMBL" id="CAKOGP040001347">
    <property type="protein sequence ID" value="CAJ1945307.1"/>
    <property type="molecule type" value="Genomic_DNA"/>
</dbReference>
<sequence>MGSVRYMLPPSEPKLRVMEALDQEYQDLCNRENHIVSLLERCTKEEMVLQTALIMAEKKSDVSQPPSRQNQEREALKRLEEALMGESSGDDDSSPP</sequence>
<dbReference type="Proteomes" id="UP001295423">
    <property type="component" value="Unassembled WGS sequence"/>
</dbReference>
<accession>A0AAD2CUP4</accession>
<keyword evidence="2" id="KW-1185">Reference proteome</keyword>
<gene>
    <name evidence="1" type="ORF">CYCCA115_LOCUS9453</name>
</gene>
<comment type="caution">
    <text evidence="1">The sequence shown here is derived from an EMBL/GenBank/DDBJ whole genome shotgun (WGS) entry which is preliminary data.</text>
</comment>
<name>A0AAD2CUP4_9STRA</name>
<organism evidence="1 2">
    <name type="scientific">Cylindrotheca closterium</name>
    <dbReference type="NCBI Taxonomy" id="2856"/>
    <lineage>
        <taxon>Eukaryota</taxon>
        <taxon>Sar</taxon>
        <taxon>Stramenopiles</taxon>
        <taxon>Ochrophyta</taxon>
        <taxon>Bacillariophyta</taxon>
        <taxon>Bacillariophyceae</taxon>
        <taxon>Bacillariophycidae</taxon>
        <taxon>Bacillariales</taxon>
        <taxon>Bacillariaceae</taxon>
        <taxon>Cylindrotheca</taxon>
    </lineage>
</organism>
<evidence type="ECO:0000313" key="2">
    <source>
        <dbReference type="Proteomes" id="UP001295423"/>
    </source>
</evidence>
<dbReference type="AlphaFoldDB" id="A0AAD2CUP4"/>